<protein>
    <submittedName>
        <fullName evidence="2">DUF3616 domain-containing protein</fullName>
    </submittedName>
</protein>
<dbReference type="InterPro" id="IPR022060">
    <property type="entry name" value="DUF3616"/>
</dbReference>
<accession>A0AA49GIL4</accession>
<dbReference type="EMBL" id="CP120682">
    <property type="protein sequence ID" value="WKN35540.1"/>
    <property type="molecule type" value="Genomic_DNA"/>
</dbReference>
<organism evidence="2">
    <name type="scientific">Roseihalotalea indica</name>
    <dbReference type="NCBI Taxonomy" id="2867963"/>
    <lineage>
        <taxon>Bacteria</taxon>
        <taxon>Pseudomonadati</taxon>
        <taxon>Bacteroidota</taxon>
        <taxon>Cytophagia</taxon>
        <taxon>Cytophagales</taxon>
        <taxon>Catalimonadaceae</taxon>
        <taxon>Roseihalotalea</taxon>
    </lineage>
</organism>
<sequence>MSCKKSHQLLLKLDDSLHFTEKKIRDELSSVVRTGEYLWLAFDEGHGLERLKRVKDTYQGHQTFSLTEYMHLPEGKDEVDIEGLAYDGTYIWIVGSHSTKRGKPDERKDSLKKRIKCLAKVKNDPNRHTLARIPVLKDPETGEYTLYKSCPDPKNPGQFLTASRLKANKTQSQLTKALKKDKHFQPFMDIPGKDNGLDIEGIAVMGERIFLGLRGPVLRGWAIILEVQVKQKGKDTLKLKKIGKHKQRYRKHMVNLHGMGIRELAVAQDDLLILAGPTMDCDGTIALYRIPGGLPDKVESMLYNDEIERLVNVTLGHETEYGRDKAEGLTLTEDNELLVVYDAPASHRLKDESDAYADIFTYPEGKSV</sequence>
<reference evidence="2" key="1">
    <citation type="journal article" date="2023" name="Comput. Struct. Biotechnol. J.">
        <title>Discovery of a novel marine Bacteroidetes with a rich repertoire of carbohydrate-active enzymes.</title>
        <authorList>
            <person name="Chen B."/>
            <person name="Liu G."/>
            <person name="Chen Q."/>
            <person name="Wang H."/>
            <person name="Liu L."/>
            <person name="Tang K."/>
        </authorList>
    </citation>
    <scope>NUCLEOTIDE SEQUENCE</scope>
    <source>
        <strain evidence="2">TK19036</strain>
    </source>
</reference>
<dbReference type="AlphaFoldDB" id="A0AA49GIL4"/>
<gene>
    <name evidence="2" type="ORF">K4G66_24505</name>
</gene>
<evidence type="ECO:0000259" key="1">
    <source>
        <dbReference type="Pfam" id="PF12275"/>
    </source>
</evidence>
<feature type="domain" description="DUF3616" evidence="1">
    <location>
        <begin position="27"/>
        <end position="358"/>
    </location>
</feature>
<evidence type="ECO:0000313" key="2">
    <source>
        <dbReference type="EMBL" id="WKN35540.1"/>
    </source>
</evidence>
<proteinExistence type="predicted"/>
<reference evidence="2" key="2">
    <citation type="journal article" date="2024" name="Antonie Van Leeuwenhoek">
        <title>Roseihalotalea indica gen. nov., sp. nov., a halophilic Bacteroidetes from mesopelagic Southwest Indian Ocean with higher carbohydrate metabolic potential.</title>
        <authorList>
            <person name="Chen B."/>
            <person name="Zhang M."/>
            <person name="Lin D."/>
            <person name="Ye J."/>
            <person name="Tang K."/>
        </authorList>
    </citation>
    <scope>NUCLEOTIDE SEQUENCE</scope>
    <source>
        <strain evidence="2">TK19036</strain>
    </source>
</reference>
<name>A0AA49GIL4_9BACT</name>
<dbReference type="Pfam" id="PF12275">
    <property type="entry name" value="DUF3616"/>
    <property type="match status" value="1"/>
</dbReference>